<dbReference type="EMBL" id="QEXV01000001">
    <property type="protein sequence ID" value="PWE18336.1"/>
    <property type="molecule type" value="Genomic_DNA"/>
</dbReference>
<evidence type="ECO:0000313" key="2">
    <source>
        <dbReference type="Proteomes" id="UP000245168"/>
    </source>
</evidence>
<dbReference type="Proteomes" id="UP000245168">
    <property type="component" value="Unassembled WGS sequence"/>
</dbReference>
<dbReference type="Gene3D" id="3.30.470.20">
    <property type="entry name" value="ATP-grasp fold, B domain"/>
    <property type="match status" value="1"/>
</dbReference>
<dbReference type="InterPro" id="IPR013815">
    <property type="entry name" value="ATP_grasp_subdomain_1"/>
</dbReference>
<keyword evidence="2" id="KW-1185">Reference proteome</keyword>
<evidence type="ECO:0000313" key="1">
    <source>
        <dbReference type="EMBL" id="PWE18336.1"/>
    </source>
</evidence>
<dbReference type="GO" id="GO:0005524">
    <property type="term" value="F:ATP binding"/>
    <property type="evidence" value="ECO:0007669"/>
    <property type="project" value="InterPro"/>
</dbReference>
<evidence type="ECO:0008006" key="3">
    <source>
        <dbReference type="Google" id="ProtNLM"/>
    </source>
</evidence>
<dbReference type="SUPFAM" id="SSF56059">
    <property type="entry name" value="Glutathione synthetase ATP-binding domain-like"/>
    <property type="match status" value="1"/>
</dbReference>
<dbReference type="PANTHER" id="PTHR39217:SF1">
    <property type="entry name" value="GLUTATHIONE SYNTHETASE"/>
    <property type="match status" value="1"/>
</dbReference>
<sequence>MRDIAFLVSSDILPGREGAREDVHEFELEFGAIEPPCRAAGFALHPVVWDEGVDPAAWDGLVIGPTWDYTRKRDAYLDALDRFAAARPLLNPPHVVRWNIEKTYLRDLAAAGAPTVPTIWAERADAAEIERAFAAFACDEVVVKPVVGASAWRQARVRRGDPAPAADAMPPAEAMIQPFLPSIGEAGELTLMFFGGVFSHALIKRPAKGDYRVQSIYGGVEERCDASAEELELGRRALDAACAICAVDSLLYARVDIVRGLDGRPALMELELIEPYYYPEQGPRTGALFAEALTRLLG</sequence>
<dbReference type="RefSeq" id="WP_109251611.1">
    <property type="nucleotide sequence ID" value="NZ_QEXV01000001.1"/>
</dbReference>
<dbReference type="AlphaFoldDB" id="A0A2U2BWD7"/>
<dbReference type="OrthoDB" id="3373978at2"/>
<reference evidence="2" key="1">
    <citation type="submission" date="2018-05" db="EMBL/GenBank/DDBJ databases">
        <authorList>
            <person name="Liu B.-T."/>
        </authorList>
    </citation>
    <scope>NUCLEOTIDE SEQUENCE [LARGE SCALE GENOMIC DNA]</scope>
    <source>
        <strain evidence="2">WD6-1</strain>
    </source>
</reference>
<accession>A0A2U2BWD7</accession>
<dbReference type="Gene3D" id="3.30.1490.20">
    <property type="entry name" value="ATP-grasp fold, A domain"/>
    <property type="match status" value="1"/>
</dbReference>
<name>A0A2U2BWD7_9PROT</name>
<protein>
    <recommendedName>
        <fullName evidence="3">Transporter</fullName>
    </recommendedName>
</protein>
<organism evidence="1 2">
    <name type="scientific">Marinicauda salina</name>
    <dbReference type="NCBI Taxonomy" id="2135793"/>
    <lineage>
        <taxon>Bacteria</taxon>
        <taxon>Pseudomonadati</taxon>
        <taxon>Pseudomonadota</taxon>
        <taxon>Alphaproteobacteria</taxon>
        <taxon>Maricaulales</taxon>
        <taxon>Maricaulaceae</taxon>
        <taxon>Marinicauda</taxon>
    </lineage>
</organism>
<proteinExistence type="predicted"/>
<comment type="caution">
    <text evidence="1">The sequence shown here is derived from an EMBL/GenBank/DDBJ whole genome shotgun (WGS) entry which is preliminary data.</text>
</comment>
<dbReference type="Gene3D" id="3.40.50.20">
    <property type="match status" value="1"/>
</dbReference>
<dbReference type="InterPro" id="IPR053191">
    <property type="entry name" value="DcsG_Biosynth_Enzyme"/>
</dbReference>
<gene>
    <name evidence="1" type="ORF">DDZ18_01645</name>
</gene>
<dbReference type="PANTHER" id="PTHR39217">
    <property type="match status" value="1"/>
</dbReference>